<evidence type="ECO:0000313" key="2">
    <source>
        <dbReference type="EMBL" id="KAL0319968.1"/>
    </source>
</evidence>
<evidence type="ECO:0000256" key="1">
    <source>
        <dbReference type="SAM" id="MobiDB-lite"/>
    </source>
</evidence>
<feature type="compositionally biased region" description="Basic and acidic residues" evidence="1">
    <location>
        <begin position="1"/>
        <end position="16"/>
    </location>
</feature>
<name>A0AAW2LLS1_SESRA</name>
<evidence type="ECO:0008006" key="3">
    <source>
        <dbReference type="Google" id="ProtNLM"/>
    </source>
</evidence>
<reference evidence="2" key="2">
    <citation type="journal article" date="2024" name="Plant">
        <title>Genomic evolution and insights into agronomic trait innovations of Sesamum species.</title>
        <authorList>
            <person name="Miao H."/>
            <person name="Wang L."/>
            <person name="Qu L."/>
            <person name="Liu H."/>
            <person name="Sun Y."/>
            <person name="Le M."/>
            <person name="Wang Q."/>
            <person name="Wei S."/>
            <person name="Zheng Y."/>
            <person name="Lin W."/>
            <person name="Duan Y."/>
            <person name="Cao H."/>
            <person name="Xiong S."/>
            <person name="Wang X."/>
            <person name="Wei L."/>
            <person name="Li C."/>
            <person name="Ma Q."/>
            <person name="Ju M."/>
            <person name="Zhao R."/>
            <person name="Li G."/>
            <person name="Mu C."/>
            <person name="Tian Q."/>
            <person name="Mei H."/>
            <person name="Zhang T."/>
            <person name="Gao T."/>
            <person name="Zhang H."/>
        </authorList>
    </citation>
    <scope>NUCLEOTIDE SEQUENCE</scope>
    <source>
        <strain evidence="2">G02</strain>
    </source>
</reference>
<feature type="region of interest" description="Disordered" evidence="1">
    <location>
        <begin position="1"/>
        <end position="34"/>
    </location>
</feature>
<protein>
    <recommendedName>
        <fullName evidence="3">Helitron helicase-like domain-containing protein</fullName>
    </recommendedName>
</protein>
<dbReference type="PANTHER" id="PTHR45786:SF74">
    <property type="entry name" value="ATP-DEPENDENT DNA HELICASE"/>
    <property type="match status" value="1"/>
</dbReference>
<sequence>MDRVMRARQYRAERRSARNHRTNHTGSVRSQTSASHDTFHVEMPRYGSFNQTYPYPNHLQNRTHIVSRTIVNEDGYLQSSTSMIPPQMPNMNTVDSGGTHYAYQNNPFGILPYGNLYQSMMTMTSPVMHPITSLGYQNQLVVPNMHTYHPQSHLATSSSTPNRTDLDNQMNVADNDSSTASDTLSDTLMVDENDEDHYHIHHRKYIKSWEFGAPNCVCTKCGAIMWYEECNRKDRRPAIPNFSICCRDGQVQLPFLKEPPEFLKKLLDYNGDLLSKRFRENIRIFNSMFAFTSMGGCINNRINDGRGPYCFVLNGQNHHLIGSLLPDVDRSPNFMQLYVVDTENEVRNRIRALNKDDRKQNFDPNIIQGLQNMFDEHNPLTKVLRMARDRFRESDYVPVRLRFIGTRKKDGRQYNLPTTFEVAALIVGDGQQSRGTRDIVIEERGRGLQRITELHPRSTLGS</sequence>
<feature type="region of interest" description="Disordered" evidence="1">
    <location>
        <begin position="150"/>
        <end position="181"/>
    </location>
</feature>
<dbReference type="EMBL" id="JACGWJ010000024">
    <property type="protein sequence ID" value="KAL0319968.1"/>
    <property type="molecule type" value="Genomic_DNA"/>
</dbReference>
<reference evidence="2" key="1">
    <citation type="submission" date="2020-06" db="EMBL/GenBank/DDBJ databases">
        <authorList>
            <person name="Li T."/>
            <person name="Hu X."/>
            <person name="Zhang T."/>
            <person name="Song X."/>
            <person name="Zhang H."/>
            <person name="Dai N."/>
            <person name="Sheng W."/>
            <person name="Hou X."/>
            <person name="Wei L."/>
        </authorList>
    </citation>
    <scope>NUCLEOTIDE SEQUENCE</scope>
    <source>
        <strain evidence="2">G02</strain>
        <tissue evidence="2">Leaf</tissue>
    </source>
</reference>
<proteinExistence type="predicted"/>
<gene>
    <name evidence="2" type="ORF">Sradi_5258300</name>
</gene>
<feature type="compositionally biased region" description="Polar residues" evidence="1">
    <location>
        <begin position="24"/>
        <end position="34"/>
    </location>
</feature>
<feature type="compositionally biased region" description="Polar residues" evidence="1">
    <location>
        <begin position="150"/>
        <end position="172"/>
    </location>
</feature>
<dbReference type="PANTHER" id="PTHR45786">
    <property type="entry name" value="DNA BINDING PROTEIN-LIKE"/>
    <property type="match status" value="1"/>
</dbReference>
<organism evidence="2">
    <name type="scientific">Sesamum radiatum</name>
    <name type="common">Black benniseed</name>
    <dbReference type="NCBI Taxonomy" id="300843"/>
    <lineage>
        <taxon>Eukaryota</taxon>
        <taxon>Viridiplantae</taxon>
        <taxon>Streptophyta</taxon>
        <taxon>Embryophyta</taxon>
        <taxon>Tracheophyta</taxon>
        <taxon>Spermatophyta</taxon>
        <taxon>Magnoliopsida</taxon>
        <taxon>eudicotyledons</taxon>
        <taxon>Gunneridae</taxon>
        <taxon>Pentapetalae</taxon>
        <taxon>asterids</taxon>
        <taxon>lamiids</taxon>
        <taxon>Lamiales</taxon>
        <taxon>Pedaliaceae</taxon>
        <taxon>Sesamum</taxon>
    </lineage>
</organism>
<dbReference type="AlphaFoldDB" id="A0AAW2LLS1"/>
<accession>A0AAW2LLS1</accession>
<comment type="caution">
    <text evidence="2">The sequence shown here is derived from an EMBL/GenBank/DDBJ whole genome shotgun (WGS) entry which is preliminary data.</text>
</comment>